<sequence>MDSSDYPGYGRSWPTFPQSYSLLPAPLPQGYGPDIASSGPYSYPQSYYQRPVPSQTIQSSPGKGISANAPAVGSFEPGTLGGESQYHQKPQDPKADELSSARGLQHFVNINASRTRLQDGEQELESAFSSSRWFSERRLKKPHRTMTVDKERGRRTPHMQILQTRLISTLEEDGHEAVTLTVNDEPMGKGQTMYDCNMRWMHIRTDNIEERADAITLTNFETAAMQAPGLDDSDRTLILHLFRNIRSKSEKTFIHGRYLDPLVTQWHAKYGDDNNKITQSGPKSKSATFFAIPYFSLEKFHSHEAEETSELHPVRSLLQTHYELEPTQSRDRHQILRRLGVVENGIHVPQLWCPLVNKDHIITCASADISDLFADIIKTEQLSKMKKNLRGSTVVRFSDPSGQIHFLPCDKCQTWFELLDRIGKQYQPISHLMAGDSHPGWQLLFEDGQLATGDNWAKRLADNNSISMNLELRWQSQDFISQPPGPGFVQGPQSANQNALSPFAISYPGYGTSSYSGAAPPPSPYHLPPSSYTPQPIIPGPYSLPGPHPYLIPSDPAAPPSAVSDAPPTKRLTLEIKETELRELVDKMAKLRDELLNGKPSEQLLQQAEKLVSLEAELHVQRRADEERATIAAHRADMEKEARKREQVAKEAELRHRALKELNPIEFTDCFDRYFKLPYRHCMNWPDIRTLIHDAFKHVHALADHVSHDRYDLVVDGYIILPSCWPYLVEPGWSVKMSMWPIPAHQRTPIPSQPPEWHNPESISSRLAPSTSSWETGSISGTDDNMEPAMKLNPFSARFRDRRVRSWGSRRTRRYSNNTLGRRVRFRPRRDHSATSRSTSRSNLIRPSSRGQSREDWDGFETESSRSSGGDDASESGYSVEEIPDHLDGTPSTIKRRNLIVEDVTDSSLEIVATRSGAVIPAGGAQQRRPVVAPISFVSQEGLDRNNSGAAGGRAIEAAPEFVYVHGAIVQEYSTWSESQAMEATHAAGNQDVRFGTIPSSASTGHWYVNLQFVGNLSASLELVSTNNFWWERYKYFLDSSAFNTGSQTPGEQQVDFSEVHPTQYSVDDPAFLEGGSVDIPLDAPDTSSNQGTEAHGDLEHSQSPILEVGEKTVADSESSPPTLRLRGGGLPEKVLQPKVAYMDDVDEDSGKVIRKSRRSASVKSVKGKSVATQEDFDSSRSNSFTDEEDFQRSTITIDTHQSMSTSSGSDNGDWEGVYSDHSLAP</sequence>
<feature type="compositionally biased region" description="Basic and acidic residues" evidence="1">
    <location>
        <begin position="89"/>
        <end position="99"/>
    </location>
</feature>
<feature type="compositionally biased region" description="Pro residues" evidence="1">
    <location>
        <begin position="536"/>
        <end position="550"/>
    </location>
</feature>
<feature type="compositionally biased region" description="Polar residues" evidence="1">
    <location>
        <begin position="761"/>
        <end position="783"/>
    </location>
</feature>
<feature type="domain" description="Ubiquitin-like" evidence="2">
    <location>
        <begin position="661"/>
        <end position="742"/>
    </location>
</feature>
<feature type="compositionally biased region" description="Polar residues" evidence="1">
    <location>
        <begin position="835"/>
        <end position="851"/>
    </location>
</feature>
<dbReference type="OrthoDB" id="5430750at2759"/>
<evidence type="ECO:0000313" key="4">
    <source>
        <dbReference type="Proteomes" id="UP000235371"/>
    </source>
</evidence>
<dbReference type="EMBL" id="KZ613754">
    <property type="protein sequence ID" value="PMD64436.1"/>
    <property type="molecule type" value="Genomic_DNA"/>
</dbReference>
<dbReference type="STRING" id="1095630.A0A2J6TN41"/>
<gene>
    <name evidence="3" type="ORF">K444DRAFT_303067</name>
</gene>
<dbReference type="InterPro" id="IPR054464">
    <property type="entry name" value="ULD_fung"/>
</dbReference>
<feature type="region of interest" description="Disordered" evidence="1">
    <location>
        <begin position="750"/>
        <end position="794"/>
    </location>
</feature>
<feature type="compositionally biased region" description="Low complexity" evidence="1">
    <location>
        <begin position="37"/>
        <end position="55"/>
    </location>
</feature>
<dbReference type="GeneID" id="36579823"/>
<evidence type="ECO:0000256" key="1">
    <source>
        <dbReference type="SAM" id="MobiDB-lite"/>
    </source>
</evidence>
<feature type="region of interest" description="Disordered" evidence="1">
    <location>
        <begin position="515"/>
        <end position="570"/>
    </location>
</feature>
<dbReference type="Proteomes" id="UP000235371">
    <property type="component" value="Unassembled WGS sequence"/>
</dbReference>
<dbReference type="AlphaFoldDB" id="A0A2J6TN41"/>
<accession>A0A2J6TN41</accession>
<organism evidence="3 4">
    <name type="scientific">Hyaloscypha bicolor E</name>
    <dbReference type="NCBI Taxonomy" id="1095630"/>
    <lineage>
        <taxon>Eukaryota</taxon>
        <taxon>Fungi</taxon>
        <taxon>Dikarya</taxon>
        <taxon>Ascomycota</taxon>
        <taxon>Pezizomycotina</taxon>
        <taxon>Leotiomycetes</taxon>
        <taxon>Helotiales</taxon>
        <taxon>Hyaloscyphaceae</taxon>
        <taxon>Hyaloscypha</taxon>
        <taxon>Hyaloscypha bicolor</taxon>
    </lineage>
</organism>
<proteinExistence type="predicted"/>
<name>A0A2J6TN41_9HELO</name>
<feature type="region of interest" description="Disordered" evidence="1">
    <location>
        <begin position="818"/>
        <end position="894"/>
    </location>
</feature>
<evidence type="ECO:0000313" key="3">
    <source>
        <dbReference type="EMBL" id="PMD64436.1"/>
    </source>
</evidence>
<dbReference type="Pfam" id="PF22893">
    <property type="entry name" value="ULD_2"/>
    <property type="match status" value="1"/>
</dbReference>
<dbReference type="RefSeq" id="XP_024741340.1">
    <property type="nucleotide sequence ID" value="XM_024871741.1"/>
</dbReference>
<feature type="compositionally biased region" description="Low complexity" evidence="1">
    <location>
        <begin position="1162"/>
        <end position="1171"/>
    </location>
</feature>
<feature type="region of interest" description="Disordered" evidence="1">
    <location>
        <begin position="1156"/>
        <end position="1226"/>
    </location>
</feature>
<reference evidence="3 4" key="1">
    <citation type="submission" date="2016-04" db="EMBL/GenBank/DDBJ databases">
        <title>A degradative enzymes factory behind the ericoid mycorrhizal symbiosis.</title>
        <authorList>
            <consortium name="DOE Joint Genome Institute"/>
            <person name="Martino E."/>
            <person name="Morin E."/>
            <person name="Grelet G."/>
            <person name="Kuo A."/>
            <person name="Kohler A."/>
            <person name="Daghino S."/>
            <person name="Barry K."/>
            <person name="Choi C."/>
            <person name="Cichocki N."/>
            <person name="Clum A."/>
            <person name="Copeland A."/>
            <person name="Hainaut M."/>
            <person name="Haridas S."/>
            <person name="Labutti K."/>
            <person name="Lindquist E."/>
            <person name="Lipzen A."/>
            <person name="Khouja H.-R."/>
            <person name="Murat C."/>
            <person name="Ohm R."/>
            <person name="Olson A."/>
            <person name="Spatafora J."/>
            <person name="Veneault-Fourrey C."/>
            <person name="Henrissat B."/>
            <person name="Grigoriev I."/>
            <person name="Martin F."/>
            <person name="Perotto S."/>
        </authorList>
    </citation>
    <scope>NUCLEOTIDE SEQUENCE [LARGE SCALE GENOMIC DNA]</scope>
    <source>
        <strain evidence="3 4">E</strain>
    </source>
</reference>
<protein>
    <recommendedName>
        <fullName evidence="2">Ubiquitin-like domain-containing protein</fullName>
    </recommendedName>
</protein>
<feature type="region of interest" description="Disordered" evidence="1">
    <location>
        <begin position="23"/>
        <end position="100"/>
    </location>
</feature>
<dbReference type="InParanoid" id="A0A2J6TN41"/>
<feature type="compositionally biased region" description="Polar residues" evidence="1">
    <location>
        <begin position="1193"/>
        <end position="1211"/>
    </location>
</feature>
<feature type="region of interest" description="Disordered" evidence="1">
    <location>
        <begin position="1076"/>
        <end position="1132"/>
    </location>
</feature>
<keyword evidence="4" id="KW-1185">Reference proteome</keyword>
<evidence type="ECO:0000259" key="2">
    <source>
        <dbReference type="Pfam" id="PF22893"/>
    </source>
</evidence>